<dbReference type="RefSeq" id="XP_004345552.1">
    <property type="nucleotide sequence ID" value="XM_004345502.2"/>
</dbReference>
<dbReference type="AlphaFoldDB" id="A0A0D2WUD1"/>
<sequence length="260" mass="28014">MSEVDLDDVFGNIDDMVAGMLDSSVSTPIEPTPPARVAAAPVFAPGVHVEPKAPPPKPTTARAEEMDPNTLADIMASVSKISDAKHKEEERQKQEERKAEEARKHSAALAEMAKQAHNEVQQAERASTLAAASGVVEKMTQSIAGAVGRLVEDLKLKQGMYVERTKEIVTACAPILAESKTRSQLVVDELSHKNIASSSQMLYDRLNLLVKAAKDCRADETVVALQTLAASGFQVLIAVKELHASIIQQISAELDTINKK</sequence>
<feature type="region of interest" description="Disordered" evidence="1">
    <location>
        <begin position="46"/>
        <end position="66"/>
    </location>
</feature>
<accession>A0A0D2WUD1</accession>
<reference evidence="3" key="1">
    <citation type="submission" date="2011-02" db="EMBL/GenBank/DDBJ databases">
        <title>The Genome Sequence of Capsaspora owczarzaki ATCC 30864.</title>
        <authorList>
            <person name="Russ C."/>
            <person name="Cuomo C."/>
            <person name="Burger G."/>
            <person name="Gray M.W."/>
            <person name="Holland P.W.H."/>
            <person name="King N."/>
            <person name="Lang F.B.F."/>
            <person name="Roger A.J."/>
            <person name="Ruiz-Trillo I."/>
            <person name="Young S.K."/>
            <person name="Zeng Q."/>
            <person name="Gargeya S."/>
            <person name="Alvarado L."/>
            <person name="Berlin A."/>
            <person name="Chapman S.B."/>
            <person name="Chen Z."/>
            <person name="Freedman E."/>
            <person name="Gellesch M."/>
            <person name="Goldberg J."/>
            <person name="Griggs A."/>
            <person name="Gujja S."/>
            <person name="Heilman E."/>
            <person name="Heiman D."/>
            <person name="Howarth C."/>
            <person name="Mehta T."/>
            <person name="Neiman D."/>
            <person name="Pearson M."/>
            <person name="Roberts A."/>
            <person name="Saif S."/>
            <person name="Shea T."/>
            <person name="Shenoy N."/>
            <person name="Sisk P."/>
            <person name="Stolte C."/>
            <person name="Sykes S."/>
            <person name="White J."/>
            <person name="Yandava C."/>
            <person name="Haas B."/>
            <person name="Nusbaum C."/>
            <person name="Birren B."/>
        </authorList>
    </citation>
    <scope>NUCLEOTIDE SEQUENCE</scope>
    <source>
        <strain evidence="3">ATCC 30864</strain>
    </source>
</reference>
<dbReference type="InParanoid" id="A0A0D2WUD1"/>
<name>A0A0D2WUD1_CAPO3</name>
<evidence type="ECO:0000313" key="2">
    <source>
        <dbReference type="EMBL" id="KJE95513.1"/>
    </source>
</evidence>
<feature type="compositionally biased region" description="Basic and acidic residues" evidence="1">
    <location>
        <begin position="82"/>
        <end position="104"/>
    </location>
</feature>
<gene>
    <name evidence="2" type="ORF">CAOG_005962</name>
</gene>
<feature type="region of interest" description="Disordered" evidence="1">
    <location>
        <begin position="80"/>
        <end position="125"/>
    </location>
</feature>
<protein>
    <submittedName>
        <fullName evidence="2">Uncharacterized protein</fullName>
    </submittedName>
</protein>
<evidence type="ECO:0000313" key="3">
    <source>
        <dbReference type="Proteomes" id="UP000008743"/>
    </source>
</evidence>
<proteinExistence type="predicted"/>
<organism evidence="2 3">
    <name type="scientific">Capsaspora owczarzaki (strain ATCC 30864)</name>
    <dbReference type="NCBI Taxonomy" id="595528"/>
    <lineage>
        <taxon>Eukaryota</taxon>
        <taxon>Filasterea</taxon>
        <taxon>Capsaspora</taxon>
    </lineage>
</organism>
<dbReference type="Proteomes" id="UP000008743">
    <property type="component" value="Unassembled WGS sequence"/>
</dbReference>
<dbReference type="EMBL" id="KE346369">
    <property type="protein sequence ID" value="KJE95513.1"/>
    <property type="molecule type" value="Genomic_DNA"/>
</dbReference>
<keyword evidence="3" id="KW-1185">Reference proteome</keyword>
<evidence type="ECO:0000256" key="1">
    <source>
        <dbReference type="SAM" id="MobiDB-lite"/>
    </source>
</evidence>